<keyword evidence="6" id="KW-1133">Transmembrane helix</keyword>
<evidence type="ECO:0000259" key="10">
    <source>
        <dbReference type="PROSITE" id="PS50089"/>
    </source>
</evidence>
<evidence type="ECO:0000256" key="4">
    <source>
        <dbReference type="ARBA" id="ARBA00022771"/>
    </source>
</evidence>
<proteinExistence type="predicted"/>
<evidence type="ECO:0000313" key="11">
    <source>
        <dbReference type="EMBL" id="KAJ3699282.1"/>
    </source>
</evidence>
<evidence type="ECO:0000256" key="2">
    <source>
        <dbReference type="ARBA" id="ARBA00022692"/>
    </source>
</evidence>
<feature type="chain" id="PRO_5042004850" description="RING-type domain-containing protein" evidence="9">
    <location>
        <begin position="19"/>
        <end position="148"/>
    </location>
</feature>
<evidence type="ECO:0000256" key="7">
    <source>
        <dbReference type="ARBA" id="ARBA00023136"/>
    </source>
</evidence>
<evidence type="ECO:0000256" key="6">
    <source>
        <dbReference type="ARBA" id="ARBA00022989"/>
    </source>
</evidence>
<dbReference type="InterPro" id="IPR013083">
    <property type="entry name" value="Znf_RING/FYVE/PHD"/>
</dbReference>
<evidence type="ECO:0000256" key="3">
    <source>
        <dbReference type="ARBA" id="ARBA00022723"/>
    </source>
</evidence>
<dbReference type="GO" id="GO:0008270">
    <property type="term" value="F:zinc ion binding"/>
    <property type="evidence" value="ECO:0007669"/>
    <property type="project" value="UniProtKB-KW"/>
</dbReference>
<feature type="domain" description="RING-type" evidence="10">
    <location>
        <begin position="66"/>
        <end position="108"/>
    </location>
</feature>
<accession>A0AAD6ES91</accession>
<dbReference type="Pfam" id="PF13639">
    <property type="entry name" value="zf-RING_2"/>
    <property type="match status" value="1"/>
</dbReference>
<keyword evidence="5" id="KW-0862">Zinc</keyword>
<reference evidence="11 12" key="1">
    <citation type="journal article" date="2022" name="Cell">
        <title>Repeat-based holocentromeres influence genome architecture and karyotype evolution.</title>
        <authorList>
            <person name="Hofstatter P.G."/>
            <person name="Thangavel G."/>
            <person name="Lux T."/>
            <person name="Neumann P."/>
            <person name="Vondrak T."/>
            <person name="Novak P."/>
            <person name="Zhang M."/>
            <person name="Costa L."/>
            <person name="Castellani M."/>
            <person name="Scott A."/>
            <person name="Toegelov H."/>
            <person name="Fuchs J."/>
            <person name="Mata-Sucre Y."/>
            <person name="Dias Y."/>
            <person name="Vanzela A.L.L."/>
            <person name="Huettel B."/>
            <person name="Almeida C.C.S."/>
            <person name="Simkova H."/>
            <person name="Souza G."/>
            <person name="Pedrosa-Harand A."/>
            <person name="Macas J."/>
            <person name="Mayer K.F.X."/>
            <person name="Houben A."/>
            <person name="Marques A."/>
        </authorList>
    </citation>
    <scope>NUCLEOTIDE SEQUENCE [LARGE SCALE GENOMIC DNA]</scope>
    <source>
        <strain evidence="11">RhyTen1mFocal</strain>
    </source>
</reference>
<dbReference type="PROSITE" id="PS50089">
    <property type="entry name" value="ZF_RING_2"/>
    <property type="match status" value="1"/>
</dbReference>
<evidence type="ECO:0000313" key="12">
    <source>
        <dbReference type="Proteomes" id="UP001210211"/>
    </source>
</evidence>
<dbReference type="Gene3D" id="3.30.40.10">
    <property type="entry name" value="Zinc/RING finger domain, C3HC4 (zinc finger)"/>
    <property type="match status" value="1"/>
</dbReference>
<name>A0AAD6ES91_9POAL</name>
<comment type="subcellular location">
    <subcellularLocation>
        <location evidence="1">Membrane</location>
    </subcellularLocation>
</comment>
<sequence>MLTFHIILVRWALRRGYSWVVTESIPTMLDMEAQETTTGLSAGDVAKLPCYHFSNGGEDVAVSSTCTICLESFSSGDNCRLLPQCKHRFHADCVDPWLTKCAVCPICRGTVGKMNDSTLPQGRDVTGMGSLAFGWVERLVRFGTSRQW</sequence>
<evidence type="ECO:0000256" key="8">
    <source>
        <dbReference type="PROSITE-ProRule" id="PRU00175"/>
    </source>
</evidence>
<keyword evidence="9" id="KW-0732">Signal</keyword>
<dbReference type="SMART" id="SM00184">
    <property type="entry name" value="RING"/>
    <property type="match status" value="1"/>
</dbReference>
<evidence type="ECO:0000256" key="9">
    <source>
        <dbReference type="SAM" id="SignalP"/>
    </source>
</evidence>
<keyword evidence="12" id="KW-1185">Reference proteome</keyword>
<evidence type="ECO:0000256" key="5">
    <source>
        <dbReference type="ARBA" id="ARBA00022833"/>
    </source>
</evidence>
<keyword evidence="2" id="KW-0812">Transmembrane</keyword>
<keyword evidence="7" id="KW-0472">Membrane</keyword>
<dbReference type="PANTHER" id="PTHR46539:SF9">
    <property type="entry name" value="RING-H2 FINGER PROTEIN ATL56"/>
    <property type="match status" value="1"/>
</dbReference>
<dbReference type="GO" id="GO:0016020">
    <property type="term" value="C:membrane"/>
    <property type="evidence" value="ECO:0007669"/>
    <property type="project" value="UniProtKB-SubCell"/>
</dbReference>
<dbReference type="PANTHER" id="PTHR46539">
    <property type="entry name" value="E3 UBIQUITIN-PROTEIN LIGASE ATL42"/>
    <property type="match status" value="1"/>
</dbReference>
<feature type="signal peptide" evidence="9">
    <location>
        <begin position="1"/>
        <end position="18"/>
    </location>
</feature>
<dbReference type="CDD" id="cd16454">
    <property type="entry name" value="RING-H2_PA-TM-RING"/>
    <property type="match status" value="1"/>
</dbReference>
<dbReference type="EMBL" id="JAMRDG010000001">
    <property type="protein sequence ID" value="KAJ3699282.1"/>
    <property type="molecule type" value="Genomic_DNA"/>
</dbReference>
<protein>
    <recommendedName>
        <fullName evidence="10">RING-type domain-containing protein</fullName>
    </recommendedName>
</protein>
<gene>
    <name evidence="11" type="ORF">LUZ61_002987</name>
</gene>
<organism evidence="11 12">
    <name type="scientific">Rhynchospora tenuis</name>
    <dbReference type="NCBI Taxonomy" id="198213"/>
    <lineage>
        <taxon>Eukaryota</taxon>
        <taxon>Viridiplantae</taxon>
        <taxon>Streptophyta</taxon>
        <taxon>Embryophyta</taxon>
        <taxon>Tracheophyta</taxon>
        <taxon>Spermatophyta</taxon>
        <taxon>Magnoliopsida</taxon>
        <taxon>Liliopsida</taxon>
        <taxon>Poales</taxon>
        <taxon>Cyperaceae</taxon>
        <taxon>Cyperoideae</taxon>
        <taxon>Rhynchosporeae</taxon>
        <taxon>Rhynchospora</taxon>
    </lineage>
</organism>
<comment type="caution">
    <text evidence="11">The sequence shown here is derived from an EMBL/GenBank/DDBJ whole genome shotgun (WGS) entry which is preliminary data.</text>
</comment>
<keyword evidence="3" id="KW-0479">Metal-binding</keyword>
<keyword evidence="4 8" id="KW-0863">Zinc-finger</keyword>
<dbReference type="Proteomes" id="UP001210211">
    <property type="component" value="Unassembled WGS sequence"/>
</dbReference>
<dbReference type="AlphaFoldDB" id="A0AAD6ES91"/>
<dbReference type="InterPro" id="IPR001841">
    <property type="entry name" value="Znf_RING"/>
</dbReference>
<evidence type="ECO:0000256" key="1">
    <source>
        <dbReference type="ARBA" id="ARBA00004370"/>
    </source>
</evidence>
<dbReference type="SUPFAM" id="SSF57850">
    <property type="entry name" value="RING/U-box"/>
    <property type="match status" value="1"/>
</dbReference>